<name>A0A2H0BKL8_9BACT</name>
<dbReference type="PANTHER" id="PTHR30353:SF0">
    <property type="entry name" value="TRANSMEMBRANE PROTEIN"/>
    <property type="match status" value="1"/>
</dbReference>
<keyword evidence="3 7" id="KW-1003">Cell membrane</keyword>
<evidence type="ECO:0000256" key="7">
    <source>
        <dbReference type="RuleBase" id="RU367016"/>
    </source>
</evidence>
<dbReference type="PANTHER" id="PTHR30353">
    <property type="entry name" value="INNER MEMBRANE PROTEIN DEDA-RELATED"/>
    <property type="match status" value="1"/>
</dbReference>
<comment type="similarity">
    <text evidence="2 7">Belongs to the DedA family.</text>
</comment>
<dbReference type="GO" id="GO:0005886">
    <property type="term" value="C:plasma membrane"/>
    <property type="evidence" value="ECO:0007669"/>
    <property type="project" value="UniProtKB-SubCell"/>
</dbReference>
<comment type="caution">
    <text evidence="9">The sequence shown here is derived from an EMBL/GenBank/DDBJ whole genome shotgun (WGS) entry which is preliminary data.</text>
</comment>
<proteinExistence type="inferred from homology"/>
<gene>
    <name evidence="9" type="ORF">COX02_01490</name>
</gene>
<dbReference type="Pfam" id="PF09335">
    <property type="entry name" value="VTT_dom"/>
    <property type="match status" value="1"/>
</dbReference>
<dbReference type="AlphaFoldDB" id="A0A2H0BKL8"/>
<feature type="domain" description="VTT" evidence="8">
    <location>
        <begin position="32"/>
        <end position="157"/>
    </location>
</feature>
<dbReference type="Proteomes" id="UP000229334">
    <property type="component" value="Unassembled WGS sequence"/>
</dbReference>
<feature type="transmembrane region" description="Helical" evidence="7">
    <location>
        <begin position="52"/>
        <end position="73"/>
    </location>
</feature>
<feature type="transmembrane region" description="Helical" evidence="7">
    <location>
        <begin position="137"/>
        <end position="157"/>
    </location>
</feature>
<evidence type="ECO:0000259" key="8">
    <source>
        <dbReference type="Pfam" id="PF09335"/>
    </source>
</evidence>
<evidence type="ECO:0000256" key="4">
    <source>
        <dbReference type="ARBA" id="ARBA00022692"/>
    </source>
</evidence>
<evidence type="ECO:0000256" key="2">
    <source>
        <dbReference type="ARBA" id="ARBA00010792"/>
    </source>
</evidence>
<protein>
    <recommendedName>
        <fullName evidence="8">VTT domain-containing protein</fullName>
    </recommendedName>
</protein>
<dbReference type="EMBL" id="PCSX01000024">
    <property type="protein sequence ID" value="PIP58223.1"/>
    <property type="molecule type" value="Genomic_DNA"/>
</dbReference>
<keyword evidence="6 7" id="KW-0472">Membrane</keyword>
<dbReference type="InterPro" id="IPR032818">
    <property type="entry name" value="DedA-like"/>
</dbReference>
<comment type="subcellular location">
    <subcellularLocation>
        <location evidence="1 7">Cell membrane</location>
        <topology evidence="1 7">Multi-pass membrane protein</topology>
    </subcellularLocation>
</comment>
<evidence type="ECO:0000256" key="1">
    <source>
        <dbReference type="ARBA" id="ARBA00004651"/>
    </source>
</evidence>
<keyword evidence="4 7" id="KW-0812">Transmembrane</keyword>
<evidence type="ECO:0000256" key="6">
    <source>
        <dbReference type="ARBA" id="ARBA00023136"/>
    </source>
</evidence>
<accession>A0A2H0BKL8</accession>
<feature type="transmembrane region" description="Helical" evidence="7">
    <location>
        <begin position="169"/>
        <end position="190"/>
    </location>
</feature>
<reference evidence="9 10" key="1">
    <citation type="submission" date="2017-09" db="EMBL/GenBank/DDBJ databases">
        <title>Depth-based differentiation of microbial function through sediment-hosted aquifers and enrichment of novel symbionts in the deep terrestrial subsurface.</title>
        <authorList>
            <person name="Probst A.J."/>
            <person name="Ladd B."/>
            <person name="Jarett J.K."/>
            <person name="Geller-Mcgrath D.E."/>
            <person name="Sieber C.M."/>
            <person name="Emerson J.B."/>
            <person name="Anantharaman K."/>
            <person name="Thomas B.C."/>
            <person name="Malmstrom R."/>
            <person name="Stieglmeier M."/>
            <person name="Klingl A."/>
            <person name="Woyke T."/>
            <person name="Ryan C.M."/>
            <person name="Banfield J.F."/>
        </authorList>
    </citation>
    <scope>NUCLEOTIDE SEQUENCE [LARGE SCALE GENOMIC DNA]</scope>
    <source>
        <strain evidence="9">CG22_combo_CG10-13_8_21_14_all_37_9</strain>
    </source>
</reference>
<organism evidence="9 10">
    <name type="scientific">Candidatus Vogelbacteria bacterium CG22_combo_CG10-13_8_21_14_all_37_9</name>
    <dbReference type="NCBI Taxonomy" id="1975046"/>
    <lineage>
        <taxon>Bacteria</taxon>
        <taxon>Candidatus Vogeliibacteriota</taxon>
    </lineage>
</organism>
<sequence length="198" mass="22373">MFDLVSLIKVAGYLGLFGIIFAESGLFVGFFLPGDSLLFTAGLLAYQGYLHLWLLLLVIFLAAVLGDSFGYWFGRKVGPLIFCWPDSFFFRQENAIRAREFFARYGGKSLILARFIPVVRTFTPIVAGVGEMNYSAFLLYNLIGGFLWTIFLVGGGYLLGQTVPNADRYLLLIVSVIILVSFLPVLWQFIQYRFKKNK</sequence>
<feature type="transmembrane region" description="Helical" evidence="7">
    <location>
        <begin position="12"/>
        <end position="32"/>
    </location>
</feature>
<evidence type="ECO:0000256" key="5">
    <source>
        <dbReference type="ARBA" id="ARBA00022989"/>
    </source>
</evidence>
<evidence type="ECO:0000313" key="9">
    <source>
        <dbReference type="EMBL" id="PIP58223.1"/>
    </source>
</evidence>
<dbReference type="InterPro" id="IPR032816">
    <property type="entry name" value="VTT_dom"/>
</dbReference>
<keyword evidence="5 7" id="KW-1133">Transmembrane helix</keyword>
<evidence type="ECO:0000256" key="3">
    <source>
        <dbReference type="ARBA" id="ARBA00022475"/>
    </source>
</evidence>
<evidence type="ECO:0000313" key="10">
    <source>
        <dbReference type="Proteomes" id="UP000229334"/>
    </source>
</evidence>